<dbReference type="GO" id="GO:0016491">
    <property type="term" value="F:oxidoreductase activity"/>
    <property type="evidence" value="ECO:0007669"/>
    <property type="project" value="UniProtKB-KW"/>
</dbReference>
<evidence type="ECO:0000313" key="13">
    <source>
        <dbReference type="EMBL" id="CAA6817298.1"/>
    </source>
</evidence>
<keyword evidence="9 12" id="KW-0472">Membrane</keyword>
<evidence type="ECO:0000256" key="9">
    <source>
        <dbReference type="ARBA" id="ARBA00023136"/>
    </source>
</evidence>
<name>A0A6S6TLR7_9GAMM</name>
<accession>A0A6S6TLR7</accession>
<evidence type="ECO:0000256" key="5">
    <source>
        <dbReference type="ARBA" id="ARBA00022989"/>
    </source>
</evidence>
<dbReference type="InterPro" id="IPR050450">
    <property type="entry name" value="COX15/CtaA_HemeA_synthase"/>
</dbReference>
<dbReference type="PANTHER" id="PTHR35457:SF1">
    <property type="entry name" value="HEME A SYNTHASE"/>
    <property type="match status" value="1"/>
</dbReference>
<feature type="transmembrane region" description="Helical" evidence="12">
    <location>
        <begin position="257"/>
        <end position="276"/>
    </location>
</feature>
<dbReference type="InterPro" id="IPR003780">
    <property type="entry name" value="COX15/CtaA_fam"/>
</dbReference>
<dbReference type="PANTHER" id="PTHR35457">
    <property type="entry name" value="HEME A SYNTHASE"/>
    <property type="match status" value="1"/>
</dbReference>
<evidence type="ECO:0000256" key="1">
    <source>
        <dbReference type="ARBA" id="ARBA00004141"/>
    </source>
</evidence>
<keyword evidence="3 12" id="KW-0812">Transmembrane</keyword>
<keyword evidence="8" id="KW-0350">Heme biosynthesis</keyword>
<evidence type="ECO:0000256" key="11">
    <source>
        <dbReference type="ARBA" id="ARBA00023444"/>
    </source>
</evidence>
<reference evidence="13" key="1">
    <citation type="submission" date="2020-01" db="EMBL/GenBank/DDBJ databases">
        <authorList>
            <person name="Meier V. D."/>
            <person name="Meier V D."/>
        </authorList>
    </citation>
    <scope>NUCLEOTIDE SEQUENCE</scope>
    <source>
        <strain evidence="13">HLG_WM_MAG_08</strain>
    </source>
</reference>
<feature type="transmembrane region" description="Helical" evidence="12">
    <location>
        <begin position="288"/>
        <end position="312"/>
    </location>
</feature>
<evidence type="ECO:0000256" key="3">
    <source>
        <dbReference type="ARBA" id="ARBA00022692"/>
    </source>
</evidence>
<keyword evidence="6" id="KW-0560">Oxidoreductase</keyword>
<dbReference type="Pfam" id="PF02628">
    <property type="entry name" value="COX15-CtaA"/>
    <property type="match status" value="1"/>
</dbReference>
<keyword evidence="10" id="KW-1015">Disulfide bond</keyword>
<evidence type="ECO:0000256" key="4">
    <source>
        <dbReference type="ARBA" id="ARBA00022723"/>
    </source>
</evidence>
<evidence type="ECO:0000256" key="2">
    <source>
        <dbReference type="ARBA" id="ARBA00022475"/>
    </source>
</evidence>
<feature type="transmembrane region" description="Helical" evidence="12">
    <location>
        <begin position="70"/>
        <end position="89"/>
    </location>
</feature>
<dbReference type="GO" id="GO:0016020">
    <property type="term" value="C:membrane"/>
    <property type="evidence" value="ECO:0007669"/>
    <property type="project" value="UniProtKB-SubCell"/>
</dbReference>
<keyword evidence="5 12" id="KW-1133">Transmembrane helix</keyword>
<evidence type="ECO:0000256" key="12">
    <source>
        <dbReference type="SAM" id="Phobius"/>
    </source>
</evidence>
<proteinExistence type="predicted"/>
<keyword evidence="4" id="KW-0479">Metal-binding</keyword>
<feature type="transmembrane region" description="Helical" evidence="12">
    <location>
        <begin position="101"/>
        <end position="123"/>
    </location>
</feature>
<organism evidence="13">
    <name type="scientific">uncultured Thiotrichaceae bacterium</name>
    <dbReference type="NCBI Taxonomy" id="298394"/>
    <lineage>
        <taxon>Bacteria</taxon>
        <taxon>Pseudomonadati</taxon>
        <taxon>Pseudomonadota</taxon>
        <taxon>Gammaproteobacteria</taxon>
        <taxon>Thiotrichales</taxon>
        <taxon>Thiotrichaceae</taxon>
        <taxon>environmental samples</taxon>
    </lineage>
</organism>
<gene>
    <name evidence="13" type="ORF">HELGO_WM19245</name>
</gene>
<feature type="transmembrane region" description="Helical" evidence="12">
    <location>
        <begin position="129"/>
        <end position="150"/>
    </location>
</feature>
<feature type="transmembrane region" description="Helical" evidence="12">
    <location>
        <begin position="177"/>
        <end position="196"/>
    </location>
</feature>
<dbReference type="GO" id="GO:0046872">
    <property type="term" value="F:metal ion binding"/>
    <property type="evidence" value="ECO:0007669"/>
    <property type="project" value="UniProtKB-KW"/>
</dbReference>
<dbReference type="GO" id="GO:0006784">
    <property type="term" value="P:heme A biosynthetic process"/>
    <property type="evidence" value="ECO:0007669"/>
    <property type="project" value="InterPro"/>
</dbReference>
<comment type="pathway">
    <text evidence="11">Porphyrin-containing compound metabolism.</text>
</comment>
<keyword evidence="7" id="KW-0408">Iron</keyword>
<feature type="transmembrane region" description="Helical" evidence="12">
    <location>
        <begin position="318"/>
        <end position="334"/>
    </location>
</feature>
<protein>
    <submittedName>
        <fullName evidence="13">Heme A synthase, cytochrome oxidase biogenesis protein Cox15-CtaA</fullName>
    </submittedName>
</protein>
<dbReference type="AlphaFoldDB" id="A0A6S6TLR7"/>
<evidence type="ECO:0000256" key="6">
    <source>
        <dbReference type="ARBA" id="ARBA00023002"/>
    </source>
</evidence>
<keyword evidence="2" id="KW-1003">Cell membrane</keyword>
<evidence type="ECO:0000256" key="8">
    <source>
        <dbReference type="ARBA" id="ARBA00023133"/>
    </source>
</evidence>
<evidence type="ECO:0000256" key="7">
    <source>
        <dbReference type="ARBA" id="ARBA00023004"/>
    </source>
</evidence>
<sequence length="338" mass="37093">MSKFYSNLLIFTLFFALVVIVLGAYTRLADAGLGCPDWPGCYGHLTVPESTEGTGFERPLEPAKAWAEMVHRYVAGILGVIILSIFLIASFSREIRERQGAWLPFVLLCVVVMQALFGMWTVTKQLSPVYVTAHLIGGFTTLSLIWILLLRSKNRIKRPQGGAMSVRRYNRFKGLRVWAGGALLLLIIQIVLGGWVSTNYAAIACGPMYPTCHGSLWPSADFKEGFSLLVHLEEGRDYEYGILESPARTAIHMTHRMGALVVLSVVGLLGLLLAFSNKAAFARKTAQIMLLLLVGQFTLGILNVVLALPIAIATAHNLVAALLLLSLIALNYKLSVHR</sequence>
<evidence type="ECO:0000256" key="10">
    <source>
        <dbReference type="ARBA" id="ARBA00023157"/>
    </source>
</evidence>
<comment type="subcellular location">
    <subcellularLocation>
        <location evidence="1">Membrane</location>
        <topology evidence="1">Multi-pass membrane protein</topology>
    </subcellularLocation>
</comment>
<dbReference type="EMBL" id="CACVAV010000275">
    <property type="protein sequence ID" value="CAA6817298.1"/>
    <property type="molecule type" value="Genomic_DNA"/>
</dbReference>